<dbReference type="OrthoDB" id="443318at2759"/>
<dbReference type="InterPro" id="IPR029058">
    <property type="entry name" value="AB_hydrolase_fold"/>
</dbReference>
<evidence type="ECO:0000313" key="8">
    <source>
        <dbReference type="EMBL" id="KAF2228651.1"/>
    </source>
</evidence>
<dbReference type="GO" id="GO:0004185">
    <property type="term" value="F:serine-type carboxypeptidase activity"/>
    <property type="evidence" value="ECO:0007669"/>
    <property type="project" value="InterPro"/>
</dbReference>
<keyword evidence="2" id="KW-0121">Carboxypeptidase</keyword>
<dbReference type="EMBL" id="ML991903">
    <property type="protein sequence ID" value="KAF2228651.1"/>
    <property type="molecule type" value="Genomic_DNA"/>
</dbReference>
<dbReference type="PANTHER" id="PTHR11802:SF64">
    <property type="entry name" value="CARBOXYPEPTIDASE"/>
    <property type="match status" value="1"/>
</dbReference>
<accession>A0A6A6GSM4</accession>
<dbReference type="Proteomes" id="UP000800092">
    <property type="component" value="Unassembled WGS sequence"/>
</dbReference>
<evidence type="ECO:0000256" key="6">
    <source>
        <dbReference type="SAM" id="MobiDB-lite"/>
    </source>
</evidence>
<evidence type="ECO:0000256" key="1">
    <source>
        <dbReference type="ARBA" id="ARBA00009431"/>
    </source>
</evidence>
<dbReference type="PANTHER" id="PTHR11802">
    <property type="entry name" value="SERINE PROTEASE FAMILY S10 SERINE CARBOXYPEPTIDASE"/>
    <property type="match status" value="1"/>
</dbReference>
<dbReference type="GO" id="GO:0000324">
    <property type="term" value="C:fungal-type vacuole"/>
    <property type="evidence" value="ECO:0007669"/>
    <property type="project" value="TreeGrafter"/>
</dbReference>
<evidence type="ECO:0000256" key="2">
    <source>
        <dbReference type="ARBA" id="ARBA00022645"/>
    </source>
</evidence>
<name>A0A6A6GSM4_VIRVR</name>
<proteinExistence type="inferred from homology"/>
<dbReference type="AlphaFoldDB" id="A0A6A6GSM4"/>
<feature type="signal peptide" evidence="7">
    <location>
        <begin position="1"/>
        <end position="19"/>
    </location>
</feature>
<keyword evidence="7" id="KW-0732">Signal</keyword>
<evidence type="ECO:0000313" key="9">
    <source>
        <dbReference type="Proteomes" id="UP000800092"/>
    </source>
</evidence>
<protein>
    <submittedName>
        <fullName evidence="8">Alpha/beta-hydrolase</fullName>
    </submittedName>
</protein>
<dbReference type="PRINTS" id="PR00724">
    <property type="entry name" value="CRBOXYPTASEC"/>
</dbReference>
<feature type="chain" id="PRO_5025526862" evidence="7">
    <location>
        <begin position="20"/>
        <end position="601"/>
    </location>
</feature>
<keyword evidence="3" id="KW-0645">Protease</keyword>
<dbReference type="SUPFAM" id="SSF53474">
    <property type="entry name" value="alpha/beta-Hydrolases"/>
    <property type="match status" value="1"/>
</dbReference>
<keyword evidence="5" id="KW-0325">Glycoprotein</keyword>
<evidence type="ECO:0000256" key="5">
    <source>
        <dbReference type="ARBA" id="ARBA00023180"/>
    </source>
</evidence>
<feature type="region of interest" description="Disordered" evidence="6">
    <location>
        <begin position="559"/>
        <end position="601"/>
    </location>
</feature>
<sequence>MMIHIAFVLGATVLPLVASQFVTQPSDLITKQGYAGINVRYKEVPTGICELDPSVKSFSGYADVEEDQHIFWWFFEARNIDPTTASTTVWINGGPGASSLIGLFQELGPCYIDSNLNPYSNPYSWTNVSNFLFIDQPNQVGLSYSTPVPAYIDTLDDDDRIVALPNNSCPDYAAVFGNCGTYSYANVSETATGTPNAAPNFWKTLQGFFGAFPQYTRHSFNFATESYGGHYGPVFSEYIEQQNDKNIPGAVEIHLETLAIGNGWYNPTIQYPIYWNYTVDPGNTYDFDPYNDTTKDQLWNAIYGVGNCYDRLKDCDARGIDDVCQEASRFCAYKVESVLDDYPNRDEYDIRELNPDPFPPNFFADYLNLPHVQQAIGAFVNYSESSVEVSPSGTFGVTGDDAREVNSIQDLQSLLKQGIYFVQYTGDADYNCNWLGGQVVADEINAPGYGAAGFSNITTDDGIVHGVVKQSGNYAFVRVYYSGHEVPFYQPVLALALFNRTINKVDIATGLQSVSSTLLTEGPATSDFREGNSTVQYEVVPTDCTHNLMTYEPNDCNASNASSGNASSGSLGRFKRATLTKSKRKSKKRPKASKKPLLRHS</sequence>
<comment type="similarity">
    <text evidence="1">Belongs to the peptidase S10 family.</text>
</comment>
<dbReference type="InterPro" id="IPR001563">
    <property type="entry name" value="Peptidase_S10"/>
</dbReference>
<feature type="compositionally biased region" description="Low complexity" evidence="6">
    <location>
        <begin position="559"/>
        <end position="570"/>
    </location>
</feature>
<dbReference type="Pfam" id="PF00450">
    <property type="entry name" value="Peptidase_S10"/>
    <property type="match status" value="2"/>
</dbReference>
<gene>
    <name evidence="8" type="ORF">EV356DRAFT_537920</name>
</gene>
<evidence type="ECO:0000256" key="4">
    <source>
        <dbReference type="ARBA" id="ARBA00022801"/>
    </source>
</evidence>
<dbReference type="GO" id="GO:0006508">
    <property type="term" value="P:proteolysis"/>
    <property type="evidence" value="ECO:0007669"/>
    <property type="project" value="UniProtKB-KW"/>
</dbReference>
<organism evidence="8 9">
    <name type="scientific">Viridothelium virens</name>
    <name type="common">Speckled blister lichen</name>
    <name type="synonym">Trypethelium virens</name>
    <dbReference type="NCBI Taxonomy" id="1048519"/>
    <lineage>
        <taxon>Eukaryota</taxon>
        <taxon>Fungi</taxon>
        <taxon>Dikarya</taxon>
        <taxon>Ascomycota</taxon>
        <taxon>Pezizomycotina</taxon>
        <taxon>Dothideomycetes</taxon>
        <taxon>Dothideomycetes incertae sedis</taxon>
        <taxon>Trypetheliales</taxon>
        <taxon>Trypetheliaceae</taxon>
        <taxon>Viridothelium</taxon>
    </lineage>
</organism>
<keyword evidence="4 8" id="KW-0378">Hydrolase</keyword>
<reference evidence="8" key="1">
    <citation type="journal article" date="2020" name="Stud. Mycol.">
        <title>101 Dothideomycetes genomes: a test case for predicting lifestyles and emergence of pathogens.</title>
        <authorList>
            <person name="Haridas S."/>
            <person name="Albert R."/>
            <person name="Binder M."/>
            <person name="Bloem J."/>
            <person name="Labutti K."/>
            <person name="Salamov A."/>
            <person name="Andreopoulos B."/>
            <person name="Baker S."/>
            <person name="Barry K."/>
            <person name="Bills G."/>
            <person name="Bluhm B."/>
            <person name="Cannon C."/>
            <person name="Castanera R."/>
            <person name="Culley D."/>
            <person name="Daum C."/>
            <person name="Ezra D."/>
            <person name="Gonzalez J."/>
            <person name="Henrissat B."/>
            <person name="Kuo A."/>
            <person name="Liang C."/>
            <person name="Lipzen A."/>
            <person name="Lutzoni F."/>
            <person name="Magnuson J."/>
            <person name="Mondo S."/>
            <person name="Nolan M."/>
            <person name="Ohm R."/>
            <person name="Pangilinan J."/>
            <person name="Park H.-J."/>
            <person name="Ramirez L."/>
            <person name="Alfaro M."/>
            <person name="Sun H."/>
            <person name="Tritt A."/>
            <person name="Yoshinaga Y."/>
            <person name="Zwiers L.-H."/>
            <person name="Turgeon B."/>
            <person name="Goodwin S."/>
            <person name="Spatafora J."/>
            <person name="Crous P."/>
            <person name="Grigoriev I."/>
        </authorList>
    </citation>
    <scope>NUCLEOTIDE SEQUENCE</scope>
    <source>
        <strain evidence="8">Tuck. ex Michener</strain>
    </source>
</reference>
<evidence type="ECO:0000256" key="7">
    <source>
        <dbReference type="SAM" id="SignalP"/>
    </source>
</evidence>
<dbReference type="Gene3D" id="3.40.50.1820">
    <property type="entry name" value="alpha/beta hydrolase"/>
    <property type="match status" value="1"/>
</dbReference>
<evidence type="ECO:0000256" key="3">
    <source>
        <dbReference type="ARBA" id="ARBA00022670"/>
    </source>
</evidence>
<feature type="compositionally biased region" description="Basic residues" evidence="6">
    <location>
        <begin position="573"/>
        <end position="601"/>
    </location>
</feature>
<keyword evidence="9" id="KW-1185">Reference proteome</keyword>